<dbReference type="PANTHER" id="PTHR35800:SF1">
    <property type="entry name" value="RNA-BINDING PROTEIN KHPB"/>
    <property type="match status" value="1"/>
</dbReference>
<dbReference type="Gene3D" id="3.30.300.20">
    <property type="match status" value="1"/>
</dbReference>
<dbReference type="AlphaFoldDB" id="D7BLG5"/>
<dbReference type="HOGENOM" id="CLU_042512_3_0_11"/>
<dbReference type="InterPro" id="IPR034079">
    <property type="entry name" value="R3H_KhpB"/>
</dbReference>
<accession>D7BLG5</accession>
<dbReference type="InterPro" id="IPR038008">
    <property type="entry name" value="Jag_KH"/>
</dbReference>
<keyword evidence="4" id="KW-1185">Reference proteome</keyword>
<dbReference type="CDD" id="cd02414">
    <property type="entry name" value="KH-II_Jag"/>
    <property type="match status" value="1"/>
</dbReference>
<dbReference type="KEGG" id="ahe:Arch_1817"/>
<sequence length="185" mass="20005">MSEELVDLRAALDEEGDIAADYLEELLDITDIDGDIEITVEADRAAVGIIADDGGDRRLKRLIGKHGDTLDALQELTRLAVQQQTGERSRLMLDILGYRDQHRKEIAAIARDAVERVEETGEPVALKPMNPFERKVVHDVAANAGLFSDSSGIGAGRHVVISLPDDEDLDSGESADSAESAESAE</sequence>
<feature type="compositionally biased region" description="Low complexity" evidence="1">
    <location>
        <begin position="174"/>
        <end position="185"/>
    </location>
</feature>
<dbReference type="InterPro" id="IPR036867">
    <property type="entry name" value="R3H_dom_sf"/>
</dbReference>
<dbReference type="SUPFAM" id="SSF82708">
    <property type="entry name" value="R3H domain"/>
    <property type="match status" value="1"/>
</dbReference>
<dbReference type="InterPro" id="IPR015946">
    <property type="entry name" value="KH_dom-like_a/b"/>
</dbReference>
<proteinExistence type="predicted"/>
<evidence type="ECO:0000259" key="2">
    <source>
        <dbReference type="PROSITE" id="PS51061"/>
    </source>
</evidence>
<name>D7BLG5_ARCHD</name>
<feature type="region of interest" description="Disordered" evidence="1">
    <location>
        <begin position="164"/>
        <end position="185"/>
    </location>
</feature>
<dbReference type="Proteomes" id="UP000000376">
    <property type="component" value="Chromosome"/>
</dbReference>
<organism evidence="3 4">
    <name type="scientific">Arcanobacterium haemolyticum (strain ATCC 9345 / DSM 20595 / CCM 5947 / CCUG 17215 / LMG 16163 / NBRC 15585 / NCTC 8452 / 11018)</name>
    <dbReference type="NCBI Taxonomy" id="644284"/>
    <lineage>
        <taxon>Bacteria</taxon>
        <taxon>Bacillati</taxon>
        <taxon>Actinomycetota</taxon>
        <taxon>Actinomycetes</taxon>
        <taxon>Actinomycetales</taxon>
        <taxon>Actinomycetaceae</taxon>
        <taxon>Arcanobacterium</taxon>
    </lineage>
</organism>
<protein>
    <submittedName>
        <fullName evidence="3">Single-stranded nucleic acid binding R3H domain protein</fullName>
    </submittedName>
</protein>
<dbReference type="CDD" id="cd02644">
    <property type="entry name" value="R3H_jag"/>
    <property type="match status" value="1"/>
</dbReference>
<reference evidence="3 4" key="1">
    <citation type="journal article" date="2010" name="Stand. Genomic Sci.">
        <title>Complete genome sequence of Arcanobacterium haemolyticum type strain (11018).</title>
        <authorList>
            <person name="Yasawong M."/>
            <person name="Teshima H."/>
            <person name="Lapidus A."/>
            <person name="Nolan M."/>
            <person name="Lucas S."/>
            <person name="Glavina Del Rio T."/>
            <person name="Tice H."/>
            <person name="Cheng J."/>
            <person name="Bruce D."/>
            <person name="Detter C."/>
            <person name="Tapia R."/>
            <person name="Han C."/>
            <person name="Goodwin L."/>
            <person name="Pitluck S."/>
            <person name="Liolios K."/>
            <person name="Ivanova N."/>
            <person name="Mavromatis K."/>
            <person name="Mikhailova N."/>
            <person name="Pati A."/>
            <person name="Chen A."/>
            <person name="Palaniappan K."/>
            <person name="Land M."/>
            <person name="Hauser L."/>
            <person name="Chang Y."/>
            <person name="Jeffries C."/>
            <person name="Rohde M."/>
            <person name="Sikorski J."/>
            <person name="Pukall R."/>
            <person name="Goker M."/>
            <person name="Woyke T."/>
            <person name="Bristow J."/>
            <person name="Eisen J."/>
            <person name="Markowitz V."/>
            <person name="Hugenholtz P."/>
            <person name="Kyrpides N."/>
            <person name="Klenk H."/>
        </authorList>
    </citation>
    <scope>NUCLEOTIDE SEQUENCE [LARGE SCALE GENOMIC DNA]</scope>
    <source>
        <strain evidence="4">ATCC 9345 / DSM 20595 / CCUG 17215 / LMG 16163 / NBRC 15585 / NCTC 8452 / 11018</strain>
    </source>
</reference>
<evidence type="ECO:0000256" key="1">
    <source>
        <dbReference type="SAM" id="MobiDB-lite"/>
    </source>
</evidence>
<dbReference type="PANTHER" id="PTHR35800">
    <property type="entry name" value="PROTEIN JAG"/>
    <property type="match status" value="1"/>
</dbReference>
<dbReference type="Pfam" id="PF01424">
    <property type="entry name" value="R3H"/>
    <property type="match status" value="1"/>
</dbReference>
<evidence type="ECO:0000313" key="3">
    <source>
        <dbReference type="EMBL" id="ADH93495.1"/>
    </source>
</evidence>
<gene>
    <name evidence="3" type="ordered locus">Arch_1817</name>
</gene>
<dbReference type="EMBL" id="CP002045">
    <property type="protein sequence ID" value="ADH93495.1"/>
    <property type="molecule type" value="Genomic_DNA"/>
</dbReference>
<dbReference type="eggNOG" id="COG1847">
    <property type="taxonomic scope" value="Bacteria"/>
</dbReference>
<dbReference type="STRING" id="644284.Arch_1817"/>
<dbReference type="InterPro" id="IPR001374">
    <property type="entry name" value="R3H_dom"/>
</dbReference>
<evidence type="ECO:0000313" key="4">
    <source>
        <dbReference type="Proteomes" id="UP000000376"/>
    </source>
</evidence>
<dbReference type="Gene3D" id="3.30.1370.50">
    <property type="entry name" value="R3H-like domain"/>
    <property type="match status" value="1"/>
</dbReference>
<dbReference type="OrthoDB" id="9794483at2"/>
<dbReference type="GO" id="GO:0003723">
    <property type="term" value="F:RNA binding"/>
    <property type="evidence" value="ECO:0007669"/>
    <property type="project" value="InterPro"/>
</dbReference>
<dbReference type="PROSITE" id="PS51061">
    <property type="entry name" value="R3H"/>
    <property type="match status" value="1"/>
</dbReference>
<dbReference type="RefSeq" id="WP_013170978.1">
    <property type="nucleotide sequence ID" value="NC_014218.1"/>
</dbReference>
<dbReference type="InterPro" id="IPR039247">
    <property type="entry name" value="KhpB"/>
</dbReference>
<dbReference type="SMART" id="SM00393">
    <property type="entry name" value="R3H"/>
    <property type="match status" value="1"/>
</dbReference>
<feature type="compositionally biased region" description="Acidic residues" evidence="1">
    <location>
        <begin position="164"/>
        <end position="173"/>
    </location>
</feature>
<feature type="domain" description="R3H" evidence="2">
    <location>
        <begin position="100"/>
        <end position="165"/>
    </location>
</feature>